<evidence type="ECO:0000256" key="2">
    <source>
        <dbReference type="ARBA" id="ARBA00004496"/>
    </source>
</evidence>
<name>A0A0S4JPC4_BODSA</name>
<dbReference type="InterPro" id="IPR000717">
    <property type="entry name" value="PCI_dom"/>
</dbReference>
<evidence type="ECO:0000256" key="1">
    <source>
        <dbReference type="ARBA" id="ARBA00004123"/>
    </source>
</evidence>
<dbReference type="Proteomes" id="UP000051952">
    <property type="component" value="Unassembled WGS sequence"/>
</dbReference>
<feature type="domain" description="COP9 signalosome complex subunit 3 N-terminal helical repeats" evidence="9">
    <location>
        <begin position="119"/>
        <end position="255"/>
    </location>
</feature>
<dbReference type="Pfam" id="PF22788">
    <property type="entry name" value="COP9_hel_rpt"/>
    <property type="match status" value="1"/>
</dbReference>
<dbReference type="InterPro" id="IPR050756">
    <property type="entry name" value="CSN3"/>
</dbReference>
<sequence>MSISIERYFVETSREIPKQGLETVVAAWEKIQKHDLHSEDIMLAVRSVASCFAQRPRDGCPALAFLLNAASSKPLLPAQSAVYIEAVEGILVPGADYASQFEGNEHLLRWLRGSLQGYVAQVLQQPSKTEAAFETLSFALRAFAPGQHHLTPSHSLLLQLVLASRTKIALALELLDQTSITEIDPRATGVVFSDFLAYYYYAGILYASVQRWDDAKFSFESSLTVRNYGGNAIMMAAYKAYVFVSLIADGVVRPLLNGHVEKFARTLCKEYFDVQDAFEKKNFVELNSVMENHSKVFEVDQLAPLARVCHASLLRHSIRSLTKVYVSCPLSSIAVEMGTTEDVVHGVLKEMISTGEVSAQVSSESPVTVTFFDPQTVSHRMLDESIAKCAAAENAIEESHVDVLSSVQYSSHHLRNHPKFTEIMAEFAERKQNGQPVLSKLSSFLH</sequence>
<dbReference type="Pfam" id="PF01399">
    <property type="entry name" value="PCI"/>
    <property type="match status" value="1"/>
</dbReference>
<dbReference type="GO" id="GO:0008180">
    <property type="term" value="C:COP9 signalosome"/>
    <property type="evidence" value="ECO:0007669"/>
    <property type="project" value="UniProtKB-KW"/>
</dbReference>
<comment type="subcellular location">
    <subcellularLocation>
        <location evidence="2">Cytoplasm</location>
    </subcellularLocation>
    <subcellularLocation>
        <location evidence="1">Nucleus</location>
    </subcellularLocation>
</comment>
<reference evidence="11" key="1">
    <citation type="submission" date="2015-09" db="EMBL/GenBank/DDBJ databases">
        <authorList>
            <consortium name="Pathogen Informatics"/>
        </authorList>
    </citation>
    <scope>NUCLEOTIDE SEQUENCE [LARGE SCALE GENOMIC DNA]</scope>
    <source>
        <strain evidence="11">Lake Konstanz</strain>
    </source>
</reference>
<dbReference type="InterPro" id="IPR055089">
    <property type="entry name" value="COP9_N"/>
</dbReference>
<dbReference type="PANTHER" id="PTHR10758">
    <property type="entry name" value="26S PROTEASOME NON-ATPASE REGULATORY SUBUNIT 3/COP9 SIGNALOSOME COMPLEX SUBUNIT 3"/>
    <property type="match status" value="1"/>
</dbReference>
<dbReference type="GO" id="GO:0006511">
    <property type="term" value="P:ubiquitin-dependent protein catabolic process"/>
    <property type="evidence" value="ECO:0007669"/>
    <property type="project" value="TreeGrafter"/>
</dbReference>
<evidence type="ECO:0000259" key="8">
    <source>
        <dbReference type="Pfam" id="PF01399"/>
    </source>
</evidence>
<evidence type="ECO:0000256" key="3">
    <source>
        <dbReference type="ARBA" id="ARBA00007084"/>
    </source>
</evidence>
<organism evidence="10 11">
    <name type="scientific">Bodo saltans</name>
    <name type="common">Flagellated protozoan</name>
    <dbReference type="NCBI Taxonomy" id="75058"/>
    <lineage>
        <taxon>Eukaryota</taxon>
        <taxon>Discoba</taxon>
        <taxon>Euglenozoa</taxon>
        <taxon>Kinetoplastea</taxon>
        <taxon>Metakinetoplastina</taxon>
        <taxon>Eubodonida</taxon>
        <taxon>Bodonidae</taxon>
        <taxon>Bodo</taxon>
    </lineage>
</organism>
<evidence type="ECO:0000256" key="7">
    <source>
        <dbReference type="ARBA" id="ARBA00023242"/>
    </source>
</evidence>
<dbReference type="PANTHER" id="PTHR10758:SF1">
    <property type="entry name" value="COP9 SIGNALOSOME COMPLEX SUBUNIT 3"/>
    <property type="match status" value="1"/>
</dbReference>
<comment type="similarity">
    <text evidence="3">Belongs to the CSN3 family.</text>
</comment>
<evidence type="ECO:0000313" key="10">
    <source>
        <dbReference type="EMBL" id="CUG93394.1"/>
    </source>
</evidence>
<dbReference type="AlphaFoldDB" id="A0A0S4JPC4"/>
<evidence type="ECO:0000256" key="5">
    <source>
        <dbReference type="ARBA" id="ARBA00022490"/>
    </source>
</evidence>
<evidence type="ECO:0000256" key="6">
    <source>
        <dbReference type="ARBA" id="ARBA00022790"/>
    </source>
</evidence>
<evidence type="ECO:0000256" key="4">
    <source>
        <dbReference type="ARBA" id="ARBA00014878"/>
    </source>
</evidence>
<feature type="domain" description="PCI" evidence="8">
    <location>
        <begin position="291"/>
        <end position="365"/>
    </location>
</feature>
<keyword evidence="6" id="KW-0736">Signalosome</keyword>
<gene>
    <name evidence="10" type="ORF">BSAL_42660</name>
</gene>
<keyword evidence="5" id="KW-0963">Cytoplasm</keyword>
<dbReference type="VEuPathDB" id="TriTrypDB:BSAL_42660"/>
<keyword evidence="11" id="KW-1185">Reference proteome</keyword>
<evidence type="ECO:0000259" key="9">
    <source>
        <dbReference type="Pfam" id="PF22788"/>
    </source>
</evidence>
<protein>
    <recommendedName>
        <fullName evidence="4">COP9 signalosome complex subunit 3</fullName>
    </recommendedName>
</protein>
<proteinExistence type="inferred from homology"/>
<accession>A0A0S4JPC4</accession>
<dbReference type="GO" id="GO:0005737">
    <property type="term" value="C:cytoplasm"/>
    <property type="evidence" value="ECO:0007669"/>
    <property type="project" value="UniProtKB-SubCell"/>
</dbReference>
<dbReference type="EMBL" id="CYKH01002151">
    <property type="protein sequence ID" value="CUG93394.1"/>
    <property type="molecule type" value="Genomic_DNA"/>
</dbReference>
<keyword evidence="7" id="KW-0539">Nucleus</keyword>
<dbReference type="OrthoDB" id="29061at2759"/>
<evidence type="ECO:0000313" key="11">
    <source>
        <dbReference type="Proteomes" id="UP000051952"/>
    </source>
</evidence>